<dbReference type="InterPro" id="IPR013321">
    <property type="entry name" value="Arc_rbn_hlx_hlx"/>
</dbReference>
<evidence type="ECO:0000313" key="2">
    <source>
        <dbReference type="EMBL" id="HIW70677.1"/>
    </source>
</evidence>
<accession>A0A9D1U3T6</accession>
<dbReference type="Proteomes" id="UP000886878">
    <property type="component" value="Unassembled WGS sequence"/>
</dbReference>
<proteinExistence type="predicted"/>
<dbReference type="GO" id="GO:0006355">
    <property type="term" value="P:regulation of DNA-templated transcription"/>
    <property type="evidence" value="ECO:0007669"/>
    <property type="project" value="InterPro"/>
</dbReference>
<dbReference type="NCBIfam" id="TIGR02384">
    <property type="entry name" value="RelB_DinJ"/>
    <property type="match status" value="1"/>
</dbReference>
<dbReference type="Gene3D" id="1.10.1220.10">
    <property type="entry name" value="Met repressor-like"/>
    <property type="match status" value="1"/>
</dbReference>
<dbReference type="InterPro" id="IPR007337">
    <property type="entry name" value="RelB/DinJ"/>
</dbReference>
<dbReference type="Pfam" id="PF04221">
    <property type="entry name" value="RelB"/>
    <property type="match status" value="1"/>
</dbReference>
<sequence>MTNGCRQINIKVDAKLKKEVTKIFADMGLDLTSGIKIYLKRVQQDKKIPFELTSVAASKQDQAPSNLNQLLSALAGGSQEPNGIGGNLLKATNHHSTNPNGIGENIPNENK</sequence>
<protein>
    <submittedName>
        <fullName evidence="2">Type II toxin-antitoxin system RelB/DinJ family antitoxin</fullName>
    </submittedName>
</protein>
<reference evidence="2" key="1">
    <citation type="journal article" date="2021" name="PeerJ">
        <title>Extensive microbial diversity within the chicken gut microbiome revealed by metagenomics and culture.</title>
        <authorList>
            <person name="Gilroy R."/>
            <person name="Ravi A."/>
            <person name="Getino M."/>
            <person name="Pursley I."/>
            <person name="Horton D.L."/>
            <person name="Alikhan N.F."/>
            <person name="Baker D."/>
            <person name="Gharbi K."/>
            <person name="Hall N."/>
            <person name="Watson M."/>
            <person name="Adriaenssens E.M."/>
            <person name="Foster-Nyarko E."/>
            <person name="Jarju S."/>
            <person name="Secka A."/>
            <person name="Antonio M."/>
            <person name="Oren A."/>
            <person name="Chaudhuri R.R."/>
            <person name="La Ragione R."/>
            <person name="Hildebrand F."/>
            <person name="Pallen M.J."/>
        </authorList>
    </citation>
    <scope>NUCLEOTIDE SEQUENCE</scope>
    <source>
        <strain evidence="2">ChiHejej3B27-2180</strain>
    </source>
</reference>
<organism evidence="2 3">
    <name type="scientific">Candidatus Limosilactobacillus merdipullorum</name>
    <dbReference type="NCBI Taxonomy" id="2838653"/>
    <lineage>
        <taxon>Bacteria</taxon>
        <taxon>Bacillati</taxon>
        <taxon>Bacillota</taxon>
        <taxon>Bacilli</taxon>
        <taxon>Lactobacillales</taxon>
        <taxon>Lactobacillaceae</taxon>
        <taxon>Limosilactobacillus</taxon>
    </lineage>
</organism>
<dbReference type="AlphaFoldDB" id="A0A9D1U3T6"/>
<comment type="caution">
    <text evidence="2">The sequence shown here is derived from an EMBL/GenBank/DDBJ whole genome shotgun (WGS) entry which is preliminary data.</text>
</comment>
<gene>
    <name evidence="2" type="ORF">H9876_04835</name>
</gene>
<dbReference type="EMBL" id="DXGK01000101">
    <property type="protein sequence ID" value="HIW70677.1"/>
    <property type="molecule type" value="Genomic_DNA"/>
</dbReference>
<evidence type="ECO:0000313" key="3">
    <source>
        <dbReference type="Proteomes" id="UP000886878"/>
    </source>
</evidence>
<feature type="region of interest" description="Disordered" evidence="1">
    <location>
        <begin position="75"/>
        <end position="111"/>
    </location>
</feature>
<name>A0A9D1U3T6_9LACO</name>
<evidence type="ECO:0000256" key="1">
    <source>
        <dbReference type="SAM" id="MobiDB-lite"/>
    </source>
</evidence>
<reference evidence="2" key="2">
    <citation type="submission" date="2021-04" db="EMBL/GenBank/DDBJ databases">
        <authorList>
            <person name="Gilroy R."/>
        </authorList>
    </citation>
    <scope>NUCLEOTIDE SEQUENCE</scope>
    <source>
        <strain evidence="2">ChiHejej3B27-2180</strain>
    </source>
</reference>